<feature type="transmembrane region" description="Helical" evidence="5">
    <location>
        <begin position="363"/>
        <end position="380"/>
    </location>
</feature>
<feature type="transmembrane region" description="Helical" evidence="5">
    <location>
        <begin position="193"/>
        <end position="213"/>
    </location>
</feature>
<organism evidence="6 7">
    <name type="scientific">Orrella marina</name>
    <dbReference type="NCBI Taxonomy" id="2163011"/>
    <lineage>
        <taxon>Bacteria</taxon>
        <taxon>Pseudomonadati</taxon>
        <taxon>Pseudomonadota</taxon>
        <taxon>Betaproteobacteria</taxon>
        <taxon>Burkholderiales</taxon>
        <taxon>Alcaligenaceae</taxon>
        <taxon>Orrella</taxon>
    </lineage>
</organism>
<feature type="transmembrane region" description="Helical" evidence="5">
    <location>
        <begin position="422"/>
        <end position="440"/>
    </location>
</feature>
<feature type="transmembrane region" description="Helical" evidence="5">
    <location>
        <begin position="47"/>
        <end position="69"/>
    </location>
</feature>
<feature type="transmembrane region" description="Helical" evidence="5">
    <location>
        <begin position="95"/>
        <end position="117"/>
    </location>
</feature>
<dbReference type="AlphaFoldDB" id="A0A2R4XNL2"/>
<dbReference type="GO" id="GO:0016020">
    <property type="term" value="C:membrane"/>
    <property type="evidence" value="ECO:0007669"/>
    <property type="project" value="UniProtKB-SubCell"/>
</dbReference>
<name>A0A2R4XNL2_9BURK</name>
<comment type="subcellular location">
    <subcellularLocation>
        <location evidence="1">Membrane</location>
        <topology evidence="1">Multi-pass membrane protein</topology>
    </subcellularLocation>
</comment>
<dbReference type="InterPro" id="IPR002293">
    <property type="entry name" value="AA/rel_permease1"/>
</dbReference>
<evidence type="ECO:0000256" key="5">
    <source>
        <dbReference type="SAM" id="Phobius"/>
    </source>
</evidence>
<dbReference type="PIRSF" id="PIRSF006060">
    <property type="entry name" value="AA_transporter"/>
    <property type="match status" value="1"/>
</dbReference>
<dbReference type="OrthoDB" id="6743928at2"/>
<reference evidence="6 7" key="1">
    <citation type="submission" date="2018-04" db="EMBL/GenBank/DDBJ databases">
        <title>Bordetella sp. HZ20 isolated from seawater.</title>
        <authorList>
            <person name="Sun C."/>
        </authorList>
    </citation>
    <scope>NUCLEOTIDE SEQUENCE [LARGE SCALE GENOMIC DNA]</scope>
    <source>
        <strain evidence="6 7">HZ20</strain>
    </source>
</reference>
<keyword evidence="3 5" id="KW-1133">Transmembrane helix</keyword>
<evidence type="ECO:0000256" key="3">
    <source>
        <dbReference type="ARBA" id="ARBA00022989"/>
    </source>
</evidence>
<dbReference type="InterPro" id="IPR050598">
    <property type="entry name" value="AminoAcid_Transporter"/>
</dbReference>
<evidence type="ECO:0000256" key="4">
    <source>
        <dbReference type="ARBA" id="ARBA00023136"/>
    </source>
</evidence>
<protein>
    <submittedName>
        <fullName evidence="6">Amino acid permease</fullName>
    </submittedName>
</protein>
<feature type="transmembrane region" description="Helical" evidence="5">
    <location>
        <begin position="233"/>
        <end position="262"/>
    </location>
</feature>
<feature type="transmembrane region" description="Helical" evidence="5">
    <location>
        <begin position="392"/>
        <end position="416"/>
    </location>
</feature>
<sequence>MTKLTQSAGTPDRNLGIVGAVTIVIGIVVGAGIFKTPSLVASVTGDWGWALFAWILGGVISMIGALCYAELATTYPSTGGDYHFLSRAYGRSVSFLYAWAKATVINTGSIALLAFVFGDYVSGIVNLGTHSSAIWAVLIVLVLTGTNLAGLRMAASVQSLLTAVVFLGLLIVAVSAFWIQAPASESPPAFSSTPPLGMLGLAMVFVLLTFGGWNESAYISAEVKGGVRAMLPVIVISLLLITALYVLFNIALLSGLGLSALASSPAAASELVALSLGNWANWLISALVALAALTSINATMIVGARSNYALGNDWHGLRFLGAWKGNNTPVMGHIIQSSITLGLIGLGSAYVDGFEAMVEFTAPVFWGFLFLVGLALMRLRKIDPNASRPFKVPFYPVLPIIFCMVCAYLTYSSIIYAHSQQAVHVSLIVMAIGVVALLAITRSERSAPVQSESD</sequence>
<dbReference type="PANTHER" id="PTHR11785">
    <property type="entry name" value="AMINO ACID TRANSPORTER"/>
    <property type="match status" value="1"/>
</dbReference>
<keyword evidence="7" id="KW-1185">Reference proteome</keyword>
<gene>
    <name evidence="6" type="ORF">DBV39_18370</name>
</gene>
<feature type="transmembrane region" description="Helical" evidence="5">
    <location>
        <begin position="330"/>
        <end position="351"/>
    </location>
</feature>
<accession>A0A2R4XNL2</accession>
<feature type="transmembrane region" description="Helical" evidence="5">
    <location>
        <begin position="160"/>
        <end position="181"/>
    </location>
</feature>
<feature type="transmembrane region" description="Helical" evidence="5">
    <location>
        <begin position="15"/>
        <end position="35"/>
    </location>
</feature>
<dbReference type="Proteomes" id="UP000244571">
    <property type="component" value="Chromosome"/>
</dbReference>
<dbReference type="EMBL" id="CP028901">
    <property type="protein sequence ID" value="AWB35381.1"/>
    <property type="molecule type" value="Genomic_DNA"/>
</dbReference>
<dbReference type="GO" id="GO:0015179">
    <property type="term" value="F:L-amino acid transmembrane transporter activity"/>
    <property type="evidence" value="ECO:0007669"/>
    <property type="project" value="TreeGrafter"/>
</dbReference>
<dbReference type="Pfam" id="PF13520">
    <property type="entry name" value="AA_permease_2"/>
    <property type="match status" value="1"/>
</dbReference>
<evidence type="ECO:0000313" key="6">
    <source>
        <dbReference type="EMBL" id="AWB35381.1"/>
    </source>
</evidence>
<feature type="transmembrane region" description="Helical" evidence="5">
    <location>
        <begin position="282"/>
        <end position="302"/>
    </location>
</feature>
<dbReference type="PANTHER" id="PTHR11785:SF512">
    <property type="entry name" value="SOBREMESA, ISOFORM B"/>
    <property type="match status" value="1"/>
</dbReference>
<evidence type="ECO:0000256" key="2">
    <source>
        <dbReference type="ARBA" id="ARBA00022692"/>
    </source>
</evidence>
<evidence type="ECO:0000256" key="1">
    <source>
        <dbReference type="ARBA" id="ARBA00004141"/>
    </source>
</evidence>
<dbReference type="Gene3D" id="1.20.1740.10">
    <property type="entry name" value="Amino acid/polyamine transporter I"/>
    <property type="match status" value="1"/>
</dbReference>
<evidence type="ECO:0000313" key="7">
    <source>
        <dbReference type="Proteomes" id="UP000244571"/>
    </source>
</evidence>
<keyword evidence="2 5" id="KW-0812">Transmembrane</keyword>
<feature type="transmembrane region" description="Helical" evidence="5">
    <location>
        <begin position="129"/>
        <end position="148"/>
    </location>
</feature>
<dbReference type="KEGG" id="boz:DBV39_18370"/>
<proteinExistence type="predicted"/>
<dbReference type="RefSeq" id="WP_108622837.1">
    <property type="nucleotide sequence ID" value="NZ_CP028901.1"/>
</dbReference>
<keyword evidence="4 5" id="KW-0472">Membrane</keyword>